<gene>
    <name evidence="2" type="ORF">PoMZ_06205</name>
</gene>
<evidence type="ECO:0000313" key="2">
    <source>
        <dbReference type="EMBL" id="QBZ64507.1"/>
    </source>
</evidence>
<sequence>MRSHLARNACRASQRSPASRQLLTSITAPPASSLLCSRDLHHPRRQPHICDRLTQDLAGRYGKRSFFGPFKKPPREVQPPQMVPGYGVLLDFTANEQDNVRLPAVEVIQKAVTDLFSSPIIRQTGLNSTQARCALRAMLYLRDNSGLANTSDKLGLSASCLRKILRAAQKKRPQDDGQDYMELAKLAFDGLRPSLKDEEALNWWTEYLVAIFNTGGSTHALEELKTWLDSQPPILSEAAKELLVLMFRKFSQQGEHPALSELLKILRARGLSTHNSFIDSMVAYHASLGQADDAFLWLGKIPGTPSSNSLLALIKLADQQPNLSNTVTGIFLELCDQKSPLPVSSWSAVLQWALCQQNMDFSNLETFIRTKLAKNKKLQPEELLPGNTLDHLLMAAMDRKQYVLAERITDWALKRVRSERGLPFRAKAMRLEWRLAANDLPGAHEAYQSIITEDLSVLDLGPTQQSALNRYLQVLCSQEVAQSARVLPTLSTLEEHRVHLEPETIGYVAKYLLENDLEYELIDTLSIHATNFSISERTILINKMLEFCLDITRSTARAWNTYTLLRQYFPDMKRDPRVRMMHAFFARKRPDMAVLVFGHMRAHDNPEMKPDLDVYVAVLECLGRHPDIDSLKLVHNMFKMDTTIQPTTRLYNAMMMAYTGCGEPFKSLEFWREISNSPEGPTYETLTLFFWTCQKIGPGVEKANEVWEKLMRMNVEIPSEVFSAYCGAMSSKGKLDTVKQLLLGMDGTVGYYPDTATLRIIYDGLPNQTLQDEFEKFALHRFPDTWNELVTVIPRKKSRELVRSKFRYSRVHDMKA</sequence>
<accession>A0A4P7NQ99</accession>
<dbReference type="Gene3D" id="1.25.40.10">
    <property type="entry name" value="Tetratricopeptide repeat domain"/>
    <property type="match status" value="1"/>
</dbReference>
<organism evidence="2 3">
    <name type="scientific">Pyricularia oryzae</name>
    <name type="common">Rice blast fungus</name>
    <name type="synonym">Magnaporthe oryzae</name>
    <dbReference type="NCBI Taxonomy" id="318829"/>
    <lineage>
        <taxon>Eukaryota</taxon>
        <taxon>Fungi</taxon>
        <taxon>Dikarya</taxon>
        <taxon>Ascomycota</taxon>
        <taxon>Pezizomycotina</taxon>
        <taxon>Sordariomycetes</taxon>
        <taxon>Sordariomycetidae</taxon>
        <taxon>Magnaporthales</taxon>
        <taxon>Pyriculariaceae</taxon>
        <taxon>Pyricularia</taxon>
    </lineage>
</organism>
<dbReference type="PANTHER" id="PTHR47938:SF35">
    <property type="entry name" value="PENTATRICOPEPTIDE REPEAT-CONTAINING PROTEIN 4, MITOCHONDRIAL-RELATED"/>
    <property type="match status" value="1"/>
</dbReference>
<evidence type="ECO:0000256" key="1">
    <source>
        <dbReference type="SAM" id="MobiDB-lite"/>
    </source>
</evidence>
<feature type="compositionally biased region" description="Polar residues" evidence="1">
    <location>
        <begin position="11"/>
        <end position="21"/>
    </location>
</feature>
<evidence type="ECO:0000313" key="3">
    <source>
        <dbReference type="Proteomes" id="UP000294847"/>
    </source>
</evidence>
<proteinExistence type="predicted"/>
<dbReference type="Proteomes" id="UP000294847">
    <property type="component" value="Chromosome 6"/>
</dbReference>
<name>A0A4P7NQ99_PYROR</name>
<dbReference type="AlphaFoldDB" id="A0A4P7NQ99"/>
<reference evidence="2 3" key="1">
    <citation type="journal article" date="2019" name="Mol. Biol. Evol.">
        <title>Blast fungal genomes show frequent chromosomal changes, gene gains and losses, and effector gene turnover.</title>
        <authorList>
            <person name="Gomez Luciano L.B."/>
            <person name="Jason Tsai I."/>
            <person name="Chuma I."/>
            <person name="Tosa Y."/>
            <person name="Chen Y.H."/>
            <person name="Li J.Y."/>
            <person name="Li M.Y."/>
            <person name="Jade Lu M.Y."/>
            <person name="Nakayashiki H."/>
            <person name="Li W.H."/>
        </authorList>
    </citation>
    <scope>NUCLEOTIDE SEQUENCE [LARGE SCALE GENOMIC DNA]</scope>
    <source>
        <strain evidence="2">MZ5-1-6</strain>
    </source>
</reference>
<dbReference type="InterPro" id="IPR011990">
    <property type="entry name" value="TPR-like_helical_dom_sf"/>
</dbReference>
<protein>
    <submittedName>
        <fullName evidence="2">Uncharacterized protein</fullName>
    </submittedName>
</protein>
<dbReference type="EMBL" id="CP034209">
    <property type="protein sequence ID" value="QBZ64507.1"/>
    <property type="molecule type" value="Genomic_DNA"/>
</dbReference>
<feature type="region of interest" description="Disordered" evidence="1">
    <location>
        <begin position="1"/>
        <end position="21"/>
    </location>
</feature>
<dbReference type="GO" id="GO:0003729">
    <property type="term" value="F:mRNA binding"/>
    <property type="evidence" value="ECO:0007669"/>
    <property type="project" value="TreeGrafter"/>
</dbReference>
<dbReference type="PANTHER" id="PTHR47938">
    <property type="entry name" value="RESPIRATORY COMPLEX I CHAPERONE (CIA84), PUTATIVE (AFU_ORTHOLOGUE AFUA_2G06020)-RELATED"/>
    <property type="match status" value="1"/>
</dbReference>